<name>A0A3N4HEK0_ASCIM</name>
<feature type="compositionally biased region" description="Polar residues" evidence="1">
    <location>
        <begin position="250"/>
        <end position="265"/>
    </location>
</feature>
<evidence type="ECO:0000256" key="1">
    <source>
        <dbReference type="SAM" id="MobiDB-lite"/>
    </source>
</evidence>
<accession>A0A3N4HEK0</accession>
<feature type="region of interest" description="Disordered" evidence="1">
    <location>
        <begin position="1"/>
        <end position="456"/>
    </location>
</feature>
<organism evidence="2 3">
    <name type="scientific">Ascobolus immersus RN42</name>
    <dbReference type="NCBI Taxonomy" id="1160509"/>
    <lineage>
        <taxon>Eukaryota</taxon>
        <taxon>Fungi</taxon>
        <taxon>Dikarya</taxon>
        <taxon>Ascomycota</taxon>
        <taxon>Pezizomycotina</taxon>
        <taxon>Pezizomycetes</taxon>
        <taxon>Pezizales</taxon>
        <taxon>Ascobolaceae</taxon>
        <taxon>Ascobolus</taxon>
    </lineage>
</organism>
<feature type="compositionally biased region" description="Basic and acidic residues" evidence="1">
    <location>
        <begin position="114"/>
        <end position="140"/>
    </location>
</feature>
<feature type="compositionally biased region" description="Basic and acidic residues" evidence="1">
    <location>
        <begin position="60"/>
        <end position="87"/>
    </location>
</feature>
<feature type="compositionally biased region" description="Low complexity" evidence="1">
    <location>
        <begin position="420"/>
        <end position="435"/>
    </location>
</feature>
<keyword evidence="3" id="KW-1185">Reference proteome</keyword>
<feature type="compositionally biased region" description="Polar residues" evidence="1">
    <location>
        <begin position="189"/>
        <end position="204"/>
    </location>
</feature>
<feature type="compositionally biased region" description="Polar residues" evidence="1">
    <location>
        <begin position="400"/>
        <end position="419"/>
    </location>
</feature>
<dbReference type="Proteomes" id="UP000275078">
    <property type="component" value="Unassembled WGS sequence"/>
</dbReference>
<proteinExistence type="predicted"/>
<feature type="compositionally biased region" description="Polar residues" evidence="1">
    <location>
        <begin position="214"/>
        <end position="229"/>
    </location>
</feature>
<feature type="compositionally biased region" description="Basic and acidic residues" evidence="1">
    <location>
        <begin position="276"/>
        <end position="287"/>
    </location>
</feature>
<sequence length="701" mass="77201">MQASPLSPPRPNNIPPSLPQSFPKHHIAIMAASETDSNESSSEDERNPPLSQKASKHRIASAEKSLRPESELVHKDGEEFLTTDRHLSQHSAPATRRDTELRLSAPFSSAGTTKWDEYEAKDLSEPCNEELRDFQAESRRLFAPTPSADNGRERAHLASTPRLRRTAPMPRAMSPPKSPSKLSSMIPVPQSTAHTLAESFSRSFTPLPEPAKLSSATSTYEAPSQSSAVVHSPKKMKPPAGLVPQESFDKQTSGRSITRQPSFRSTDSRGAYSKDVPSHKPSLRDVRQPPSQPLGDRTNSRAFSPPDSGEPCPNTIKNSLPNPTISLRPFPSQKAQNTSTRRETRPDSTPRLKPAKSLPSSENARQLSYNTTPARSSSQISASGFSTVDSISPRYEDLPQPQTSSLPRVSLKVASNSPETKASTSTRSSKSRTSAGPTGRSYRTAQVQSPYPSTAPEDRKLLETYNEPINMPKALSSVRIRSTDTGNLPILLVSVHTACREARVTTPGGICRQLALKHIGKRLLLLLEDWASNFNDAGTLFHKAKKLGRPYSPFSSKDMEGHYAGWVLQGYKLLRRILDKLRKPDTSNLKGFEWPTGLGYGDVDIVWGVPAFDDPHQSGRDKKAWLPRCAPYLKSEELVEASGIPLEMTKVYKTLHAHYPAMIEVWRHADWEDFMAHQKSKVDCGPKTDSVSEDSSSGEAV</sequence>
<evidence type="ECO:0000313" key="3">
    <source>
        <dbReference type="Proteomes" id="UP000275078"/>
    </source>
</evidence>
<feature type="compositionally biased region" description="Basic and acidic residues" evidence="1">
    <location>
        <begin position="340"/>
        <end position="350"/>
    </location>
</feature>
<feature type="compositionally biased region" description="Polar residues" evidence="1">
    <location>
        <begin position="358"/>
        <end position="390"/>
    </location>
</feature>
<protein>
    <submittedName>
        <fullName evidence="2">Uncharacterized protein</fullName>
    </submittedName>
</protein>
<feature type="compositionally biased region" description="Pro residues" evidence="1">
    <location>
        <begin position="1"/>
        <end position="18"/>
    </location>
</feature>
<gene>
    <name evidence="2" type="ORF">BJ508DRAFT_72231</name>
</gene>
<feature type="region of interest" description="Disordered" evidence="1">
    <location>
        <begin position="681"/>
        <end position="701"/>
    </location>
</feature>
<reference evidence="2 3" key="1">
    <citation type="journal article" date="2018" name="Nat. Ecol. Evol.">
        <title>Pezizomycetes genomes reveal the molecular basis of ectomycorrhizal truffle lifestyle.</title>
        <authorList>
            <person name="Murat C."/>
            <person name="Payen T."/>
            <person name="Noel B."/>
            <person name="Kuo A."/>
            <person name="Morin E."/>
            <person name="Chen J."/>
            <person name="Kohler A."/>
            <person name="Krizsan K."/>
            <person name="Balestrini R."/>
            <person name="Da Silva C."/>
            <person name="Montanini B."/>
            <person name="Hainaut M."/>
            <person name="Levati E."/>
            <person name="Barry K.W."/>
            <person name="Belfiori B."/>
            <person name="Cichocki N."/>
            <person name="Clum A."/>
            <person name="Dockter R.B."/>
            <person name="Fauchery L."/>
            <person name="Guy J."/>
            <person name="Iotti M."/>
            <person name="Le Tacon F."/>
            <person name="Lindquist E.A."/>
            <person name="Lipzen A."/>
            <person name="Malagnac F."/>
            <person name="Mello A."/>
            <person name="Molinier V."/>
            <person name="Miyauchi S."/>
            <person name="Poulain J."/>
            <person name="Riccioni C."/>
            <person name="Rubini A."/>
            <person name="Sitrit Y."/>
            <person name="Splivallo R."/>
            <person name="Traeger S."/>
            <person name="Wang M."/>
            <person name="Zifcakova L."/>
            <person name="Wipf D."/>
            <person name="Zambonelli A."/>
            <person name="Paolocci F."/>
            <person name="Nowrousian M."/>
            <person name="Ottonello S."/>
            <person name="Baldrian P."/>
            <person name="Spatafora J.W."/>
            <person name="Henrissat B."/>
            <person name="Nagy L.G."/>
            <person name="Aury J.M."/>
            <person name="Wincker P."/>
            <person name="Grigoriev I.V."/>
            <person name="Bonfante P."/>
            <person name="Martin F.M."/>
        </authorList>
    </citation>
    <scope>NUCLEOTIDE SEQUENCE [LARGE SCALE GENOMIC DNA]</scope>
    <source>
        <strain evidence="2 3">RN42</strain>
    </source>
</reference>
<dbReference type="AlphaFoldDB" id="A0A3N4HEK0"/>
<evidence type="ECO:0000313" key="2">
    <source>
        <dbReference type="EMBL" id="RPA72625.1"/>
    </source>
</evidence>
<dbReference type="EMBL" id="ML119854">
    <property type="protein sequence ID" value="RPA72625.1"/>
    <property type="molecule type" value="Genomic_DNA"/>
</dbReference>
<feature type="compositionally biased region" description="Polar residues" evidence="1">
    <location>
        <begin position="315"/>
        <end position="325"/>
    </location>
</feature>
<feature type="compositionally biased region" description="Polar residues" evidence="1">
    <location>
        <begin position="441"/>
        <end position="452"/>
    </location>
</feature>